<gene>
    <name evidence="2" type="primary">jg9068</name>
    <name evidence="2" type="ORF">PAEG_LOCUS18330</name>
</gene>
<evidence type="ECO:0000256" key="1">
    <source>
        <dbReference type="SAM" id="MobiDB-lite"/>
    </source>
</evidence>
<dbReference type="AlphaFoldDB" id="A0A8S4RXK7"/>
<dbReference type="EMBL" id="CAKXAJ010025603">
    <property type="protein sequence ID" value="CAH2241950.1"/>
    <property type="molecule type" value="Genomic_DNA"/>
</dbReference>
<evidence type="ECO:0000313" key="3">
    <source>
        <dbReference type="Proteomes" id="UP000838756"/>
    </source>
</evidence>
<protein>
    <submittedName>
        <fullName evidence="2">Jg9068 protein</fullName>
    </submittedName>
</protein>
<comment type="caution">
    <text evidence="2">The sequence shown here is derived from an EMBL/GenBank/DDBJ whole genome shotgun (WGS) entry which is preliminary data.</text>
</comment>
<dbReference type="OrthoDB" id="7473166at2759"/>
<name>A0A8S4RXK7_9NEOP</name>
<proteinExistence type="predicted"/>
<evidence type="ECO:0000313" key="2">
    <source>
        <dbReference type="EMBL" id="CAH2241950.1"/>
    </source>
</evidence>
<organism evidence="2 3">
    <name type="scientific">Pararge aegeria aegeria</name>
    <dbReference type="NCBI Taxonomy" id="348720"/>
    <lineage>
        <taxon>Eukaryota</taxon>
        <taxon>Metazoa</taxon>
        <taxon>Ecdysozoa</taxon>
        <taxon>Arthropoda</taxon>
        <taxon>Hexapoda</taxon>
        <taxon>Insecta</taxon>
        <taxon>Pterygota</taxon>
        <taxon>Neoptera</taxon>
        <taxon>Endopterygota</taxon>
        <taxon>Lepidoptera</taxon>
        <taxon>Glossata</taxon>
        <taxon>Ditrysia</taxon>
        <taxon>Papilionoidea</taxon>
        <taxon>Nymphalidae</taxon>
        <taxon>Satyrinae</taxon>
        <taxon>Satyrini</taxon>
        <taxon>Parargina</taxon>
        <taxon>Pararge</taxon>
    </lineage>
</organism>
<reference evidence="2" key="1">
    <citation type="submission" date="2022-03" db="EMBL/GenBank/DDBJ databases">
        <authorList>
            <person name="Lindestad O."/>
        </authorList>
    </citation>
    <scope>NUCLEOTIDE SEQUENCE</scope>
</reference>
<feature type="region of interest" description="Disordered" evidence="1">
    <location>
        <begin position="57"/>
        <end position="85"/>
    </location>
</feature>
<feature type="compositionally biased region" description="Polar residues" evidence="1">
    <location>
        <begin position="74"/>
        <end position="85"/>
    </location>
</feature>
<sequence>MFSSHSLIINHISSTAIVHPLLDIGLFQAAPTFTILCCLHPVDACHFSEVVAPSSWGASDTPLTDTRSPIGDLSTPTSIGPPTNVTTPLPLQYANTKGYVSYFSSSANHFGSYPSKKYQA</sequence>
<keyword evidence="3" id="KW-1185">Reference proteome</keyword>
<feature type="compositionally biased region" description="Polar residues" evidence="1">
    <location>
        <begin position="57"/>
        <end position="67"/>
    </location>
</feature>
<accession>A0A8S4RXK7</accession>
<dbReference type="Proteomes" id="UP000838756">
    <property type="component" value="Unassembled WGS sequence"/>
</dbReference>